<evidence type="ECO:0000256" key="1">
    <source>
        <dbReference type="ARBA" id="ARBA00023016"/>
    </source>
</evidence>
<evidence type="ECO:0000256" key="2">
    <source>
        <dbReference type="PROSITE-ProRule" id="PRU00285"/>
    </source>
</evidence>
<dbReference type="InterPro" id="IPR008978">
    <property type="entry name" value="HSP20-like_chaperone"/>
</dbReference>
<evidence type="ECO:0000256" key="4">
    <source>
        <dbReference type="SAM" id="MobiDB-lite"/>
    </source>
</evidence>
<accession>A0A2V5H0T2</accession>
<dbReference type="SUPFAM" id="SSF49764">
    <property type="entry name" value="HSP20-like chaperones"/>
    <property type="match status" value="1"/>
</dbReference>
<feature type="compositionally biased region" description="Acidic residues" evidence="4">
    <location>
        <begin position="188"/>
        <end position="201"/>
    </location>
</feature>
<sequence length="400" mass="44299">MAIRALNQNFPPWGFAANAEGPGPTHPFSSPYPNPWNFQPGPTQVGQYSHPYPSPWAAQDLDGDETNEASGPRRPYPYPGPAKRHPPYTFPGAPEGRKPYPFPGYTQQLHPVPGPLAWHQPHAYPRPAESRKPYPSPWGDDGEKPKPKPKPKPFPRKPYPYPGPAEGHKSYPYSGPIPWRQPYPSPWGDDDDNDEDDDDDNDCKPAFPRQPYQFPGVQPHRAGGFPYQQTPDTFPGFPQGGPGQRVWGANGHSARGGFDAPHHPWTFPYPNQPLYTFPGVKSDNYQPDVDVFDTSEAFVIHVPLPGAKKEDIEVSWDPKAVQLCISGTIDRPGAEELLKTIALDERRVGAFERQVRLGSPGGAPKVEGEAISAKLEDGVLVVELPKTEPDEVEVKKVMIE</sequence>
<dbReference type="AlphaFoldDB" id="A0A2V5H0T2"/>
<dbReference type="CDD" id="cd06464">
    <property type="entry name" value="ACD_sHsps-like"/>
    <property type="match status" value="1"/>
</dbReference>
<feature type="domain" description="SHSP" evidence="5">
    <location>
        <begin position="280"/>
        <end position="400"/>
    </location>
</feature>
<keyword evidence="1" id="KW-0346">Stress response</keyword>
<feature type="region of interest" description="Disordered" evidence="4">
    <location>
        <begin position="11"/>
        <end position="257"/>
    </location>
</feature>
<evidence type="ECO:0000259" key="5">
    <source>
        <dbReference type="PROSITE" id="PS01031"/>
    </source>
</evidence>
<name>A0A2V5H0T2_ASPV1</name>
<evidence type="ECO:0000313" key="6">
    <source>
        <dbReference type="EMBL" id="PYI14333.1"/>
    </source>
</evidence>
<dbReference type="Gene3D" id="2.60.40.790">
    <property type="match status" value="1"/>
</dbReference>
<dbReference type="InterPro" id="IPR002068">
    <property type="entry name" value="A-crystallin/Hsp20_dom"/>
</dbReference>
<dbReference type="EMBL" id="KZ825214">
    <property type="protein sequence ID" value="PYI14333.1"/>
    <property type="molecule type" value="Genomic_DNA"/>
</dbReference>
<evidence type="ECO:0000256" key="3">
    <source>
        <dbReference type="RuleBase" id="RU003616"/>
    </source>
</evidence>
<keyword evidence="7" id="KW-1185">Reference proteome</keyword>
<dbReference type="InterPro" id="IPR031107">
    <property type="entry name" value="Small_HSP"/>
</dbReference>
<proteinExistence type="inferred from homology"/>
<dbReference type="PROSITE" id="PS01031">
    <property type="entry name" value="SHSP"/>
    <property type="match status" value="1"/>
</dbReference>
<protein>
    <submittedName>
        <fullName evidence="6">HSP20-like chaperone</fullName>
    </submittedName>
</protein>
<gene>
    <name evidence="6" type="ORF">BO99DRAFT_25405</name>
</gene>
<dbReference type="OMA" id="KPYPSPW"/>
<dbReference type="PANTHER" id="PTHR11527">
    <property type="entry name" value="HEAT-SHOCK PROTEIN 20 FAMILY MEMBER"/>
    <property type="match status" value="1"/>
</dbReference>
<dbReference type="Pfam" id="PF00011">
    <property type="entry name" value="HSP20"/>
    <property type="match status" value="1"/>
</dbReference>
<reference evidence="6 7" key="1">
    <citation type="submission" date="2018-02" db="EMBL/GenBank/DDBJ databases">
        <title>The genomes of Aspergillus section Nigri reveals drivers in fungal speciation.</title>
        <authorList>
            <consortium name="DOE Joint Genome Institute"/>
            <person name="Vesth T.C."/>
            <person name="Nybo J."/>
            <person name="Theobald S."/>
            <person name="Brandl J."/>
            <person name="Frisvad J.C."/>
            <person name="Nielsen K.F."/>
            <person name="Lyhne E.K."/>
            <person name="Kogle M.E."/>
            <person name="Kuo A."/>
            <person name="Riley R."/>
            <person name="Clum A."/>
            <person name="Nolan M."/>
            <person name="Lipzen A."/>
            <person name="Salamov A."/>
            <person name="Henrissat B."/>
            <person name="Wiebenga A."/>
            <person name="De vries R.P."/>
            <person name="Grigoriev I.V."/>
            <person name="Mortensen U.H."/>
            <person name="Andersen M.R."/>
            <person name="Baker S.E."/>
        </authorList>
    </citation>
    <scope>NUCLEOTIDE SEQUENCE [LARGE SCALE GENOMIC DNA]</scope>
    <source>
        <strain evidence="6 7">CBS 115571</strain>
    </source>
</reference>
<dbReference type="Proteomes" id="UP000249829">
    <property type="component" value="Unassembled WGS sequence"/>
</dbReference>
<feature type="compositionally biased region" description="Polar residues" evidence="4">
    <location>
        <begin position="36"/>
        <end position="47"/>
    </location>
</feature>
<comment type="similarity">
    <text evidence="2 3">Belongs to the small heat shock protein (HSP20) family.</text>
</comment>
<organism evidence="6 7">
    <name type="scientific">Aspergillus violaceofuscus (strain CBS 115571)</name>
    <dbReference type="NCBI Taxonomy" id="1450538"/>
    <lineage>
        <taxon>Eukaryota</taxon>
        <taxon>Fungi</taxon>
        <taxon>Dikarya</taxon>
        <taxon>Ascomycota</taxon>
        <taxon>Pezizomycotina</taxon>
        <taxon>Eurotiomycetes</taxon>
        <taxon>Eurotiomycetidae</taxon>
        <taxon>Eurotiales</taxon>
        <taxon>Aspergillaceae</taxon>
        <taxon>Aspergillus</taxon>
    </lineage>
</organism>
<evidence type="ECO:0000313" key="7">
    <source>
        <dbReference type="Proteomes" id="UP000249829"/>
    </source>
</evidence>
<dbReference type="STRING" id="1450538.A0A2V5H0T2"/>